<keyword evidence="2" id="KW-0732">Signal</keyword>
<dbReference type="PATRIC" id="fig|1424334.3.peg.3924"/>
<dbReference type="PIRSF" id="PIRSF017082">
    <property type="entry name" value="YflP"/>
    <property type="match status" value="1"/>
</dbReference>
<accession>V8QMS7</accession>
<protein>
    <submittedName>
        <fullName evidence="3">MFS transporter</fullName>
    </submittedName>
</protein>
<dbReference type="CDD" id="cd07012">
    <property type="entry name" value="PBP2_Bug_TTT"/>
    <property type="match status" value="1"/>
</dbReference>
<organism evidence="3 4">
    <name type="scientific">Advenella kashmirensis W13003</name>
    <dbReference type="NCBI Taxonomy" id="1424334"/>
    <lineage>
        <taxon>Bacteria</taxon>
        <taxon>Pseudomonadati</taxon>
        <taxon>Pseudomonadota</taxon>
        <taxon>Betaproteobacteria</taxon>
        <taxon>Burkholderiales</taxon>
        <taxon>Alcaligenaceae</taxon>
    </lineage>
</organism>
<dbReference type="Gene3D" id="3.40.190.10">
    <property type="entry name" value="Periplasmic binding protein-like II"/>
    <property type="match status" value="1"/>
</dbReference>
<dbReference type="SUPFAM" id="SSF53850">
    <property type="entry name" value="Periplasmic binding protein-like II"/>
    <property type="match status" value="1"/>
</dbReference>
<feature type="signal peptide" evidence="2">
    <location>
        <begin position="1"/>
        <end position="32"/>
    </location>
</feature>
<evidence type="ECO:0000256" key="2">
    <source>
        <dbReference type="SAM" id="SignalP"/>
    </source>
</evidence>
<name>V8QMS7_9BURK</name>
<gene>
    <name evidence="3" type="ORF">W822_19555</name>
</gene>
<comment type="similarity">
    <text evidence="1">Belongs to the UPF0065 (bug) family.</text>
</comment>
<dbReference type="HOGENOM" id="CLU_045683_0_1_4"/>
<dbReference type="OrthoDB" id="8681704at2"/>
<dbReference type="Pfam" id="PF03401">
    <property type="entry name" value="TctC"/>
    <property type="match status" value="1"/>
</dbReference>
<dbReference type="InterPro" id="IPR042100">
    <property type="entry name" value="Bug_dom1"/>
</dbReference>
<proteinExistence type="inferred from homology"/>
<sequence>MNTYYSLTSNRVLLAAALVAAMGAYPAIPAHAADSDTPFPNHAIHLIVPFSAGGGTDILARLFAKSISQDLGQPVVVDNVAGAGGIIGAQQLARAPADGYTLMFGTPGTIQINPAIKPVQYDPYKDFAAVSQFSDSPMVLVVNAKTPWKSVSDIIQAARAKPASINFGSAGVGSISHLSAEMFEFLADVKLTHVPYRGTAPAITDLRAGLLQLQVENMPAVFELIKNGQVRALAVGTKERSSFLPDLPTMEQAGVPNYVSTSWTGLFAPAATPPGVLKRLEQAAMAAAKEPDVLKALKELGAQPVGSDSAAFGTMLKNNQPLIDKTIKAAGLAKS</sequence>
<dbReference type="InterPro" id="IPR005064">
    <property type="entry name" value="BUG"/>
</dbReference>
<dbReference type="PANTHER" id="PTHR42928:SF5">
    <property type="entry name" value="BLR1237 PROTEIN"/>
    <property type="match status" value="1"/>
</dbReference>
<reference evidence="3 4" key="1">
    <citation type="journal article" date="2014" name="Genome Announc.">
        <title>Draft Genome Sequence of Advenella kashmirensis Strain W13003, a Polycyclic Aromatic Hydrocarbon-Degrading Bacterium.</title>
        <authorList>
            <person name="Wang X."/>
            <person name="Jin D."/>
            <person name="Zhou L."/>
            <person name="Wu L."/>
            <person name="An W."/>
            <person name="Zhao L."/>
        </authorList>
    </citation>
    <scope>NUCLEOTIDE SEQUENCE [LARGE SCALE GENOMIC DNA]</scope>
    <source>
        <strain evidence="3 4">W13003</strain>
    </source>
</reference>
<dbReference type="AlphaFoldDB" id="V8QMS7"/>
<dbReference type="RefSeq" id="WP_024006840.1">
    <property type="nucleotide sequence ID" value="NZ_KI650982.1"/>
</dbReference>
<feature type="chain" id="PRO_5004772912" evidence="2">
    <location>
        <begin position="33"/>
        <end position="335"/>
    </location>
</feature>
<dbReference type="EMBL" id="AYXT01000013">
    <property type="protein sequence ID" value="ETF00613.1"/>
    <property type="molecule type" value="Genomic_DNA"/>
</dbReference>
<dbReference type="eggNOG" id="COG3181">
    <property type="taxonomic scope" value="Bacteria"/>
</dbReference>
<evidence type="ECO:0000313" key="4">
    <source>
        <dbReference type="Proteomes" id="UP000018733"/>
    </source>
</evidence>
<dbReference type="Gene3D" id="3.40.190.150">
    <property type="entry name" value="Bordetella uptake gene, domain 1"/>
    <property type="match status" value="1"/>
</dbReference>
<dbReference type="STRING" id="1424334.W822_19555"/>
<comment type="caution">
    <text evidence="3">The sequence shown here is derived from an EMBL/GenBank/DDBJ whole genome shotgun (WGS) entry which is preliminary data.</text>
</comment>
<keyword evidence="4" id="KW-1185">Reference proteome</keyword>
<evidence type="ECO:0000256" key="1">
    <source>
        <dbReference type="ARBA" id="ARBA00006987"/>
    </source>
</evidence>
<dbReference type="PANTHER" id="PTHR42928">
    <property type="entry name" value="TRICARBOXYLATE-BINDING PROTEIN"/>
    <property type="match status" value="1"/>
</dbReference>
<dbReference type="Proteomes" id="UP000018733">
    <property type="component" value="Unassembled WGS sequence"/>
</dbReference>
<evidence type="ECO:0000313" key="3">
    <source>
        <dbReference type="EMBL" id="ETF00613.1"/>
    </source>
</evidence>